<reference evidence="5" key="2">
    <citation type="submission" date="2016-07" db="EMBL/GenBank/DDBJ databases">
        <authorList>
            <person name="See-Too W.S."/>
        </authorList>
    </citation>
    <scope>NUCLEOTIDE SEQUENCE [LARGE SCALE GENOMIC DNA]</scope>
    <source>
        <strain evidence="5">DSM 14505</strain>
    </source>
</reference>
<evidence type="ECO:0000313" key="4">
    <source>
        <dbReference type="Proteomes" id="UP000004725"/>
    </source>
</evidence>
<dbReference type="PROSITE" id="PS51186">
    <property type="entry name" value="GNAT"/>
    <property type="match status" value="1"/>
</dbReference>
<evidence type="ECO:0000259" key="1">
    <source>
        <dbReference type="PROSITE" id="PS51186"/>
    </source>
</evidence>
<proteinExistence type="predicted"/>
<reference evidence="2" key="3">
    <citation type="submission" date="2016-10" db="EMBL/GenBank/DDBJ databases">
        <authorList>
            <person name="See-Too W.S."/>
        </authorList>
    </citation>
    <scope>NUCLEOTIDE SEQUENCE</scope>
    <source>
        <strain evidence="2">DSM 14505</strain>
    </source>
</reference>
<dbReference type="eggNOG" id="COG1670">
    <property type="taxonomic scope" value="Bacteria"/>
</dbReference>
<dbReference type="Gene3D" id="3.40.630.30">
    <property type="match status" value="1"/>
</dbReference>
<dbReference type="EMBL" id="CP016534">
    <property type="protein sequence ID" value="ANU09481.1"/>
    <property type="molecule type" value="Genomic_DNA"/>
</dbReference>
<dbReference type="RefSeq" id="WP_006830342.1">
    <property type="nucleotide sequence ID" value="NZ_AJYB01000033.1"/>
</dbReference>
<reference evidence="3 4" key="1">
    <citation type="journal article" date="2012" name="J. Bacteriol.">
        <title>Genome Sequence of the Antarctic Psychrophile Bacterium Planococcus antarcticus DSM 14505.</title>
        <authorList>
            <person name="Margolles A."/>
            <person name="Gueimonde M."/>
            <person name="Sanchez B."/>
        </authorList>
    </citation>
    <scope>NUCLEOTIDE SEQUENCE [LARGE SCALE GENOMIC DNA]</scope>
    <source>
        <strain evidence="3 4">DSM 14505</strain>
    </source>
</reference>
<dbReference type="PANTHER" id="PTHR43792">
    <property type="entry name" value="GNAT FAMILY, PUTATIVE (AFU_ORTHOLOGUE AFUA_3G00765)-RELATED-RELATED"/>
    <property type="match status" value="1"/>
</dbReference>
<evidence type="ECO:0000313" key="5">
    <source>
        <dbReference type="Proteomes" id="UP000092661"/>
    </source>
</evidence>
<dbReference type="InterPro" id="IPR000182">
    <property type="entry name" value="GNAT_dom"/>
</dbReference>
<dbReference type="SUPFAM" id="SSF55729">
    <property type="entry name" value="Acyl-CoA N-acyltransferases (Nat)"/>
    <property type="match status" value="1"/>
</dbReference>
<dbReference type="KEGG" id="pana:BBH88_03735"/>
<dbReference type="InterPro" id="IPR016181">
    <property type="entry name" value="Acyl_CoA_acyltransferase"/>
</dbReference>
<protein>
    <submittedName>
        <fullName evidence="2">GNAT family N-acetyltransferase</fullName>
    </submittedName>
    <submittedName>
        <fullName evidence="3">GNAT family acetyltransferase</fullName>
    </submittedName>
</protein>
<evidence type="ECO:0000313" key="2">
    <source>
        <dbReference type="EMBL" id="ANU09481.1"/>
    </source>
</evidence>
<dbReference type="GO" id="GO:0005737">
    <property type="term" value="C:cytoplasm"/>
    <property type="evidence" value="ECO:0007669"/>
    <property type="project" value="TreeGrafter"/>
</dbReference>
<accession>A0A1C7DDW6</accession>
<dbReference type="GO" id="GO:0008999">
    <property type="term" value="F:protein-N-terminal-alanine acetyltransferase activity"/>
    <property type="evidence" value="ECO:0007669"/>
    <property type="project" value="TreeGrafter"/>
</dbReference>
<dbReference type="InterPro" id="IPR051531">
    <property type="entry name" value="N-acetyltransferase"/>
</dbReference>
<dbReference type="Pfam" id="PF13302">
    <property type="entry name" value="Acetyltransf_3"/>
    <property type="match status" value="1"/>
</dbReference>
<dbReference type="OrthoDB" id="9811523at2"/>
<dbReference type="AlphaFoldDB" id="A0A1C7DDW6"/>
<keyword evidence="5" id="KW-1185">Reference proteome</keyword>
<gene>
    <name evidence="3" type="ORF">A1A1_11862</name>
    <name evidence="2" type="ORF">BBH88_03735</name>
</gene>
<dbReference type="PANTHER" id="PTHR43792:SF9">
    <property type="entry name" value="RIBOSOMAL-PROTEIN-ALANINE ACETYLTRANSFERASE"/>
    <property type="match status" value="1"/>
</dbReference>
<dbReference type="EMBL" id="AJYB01000033">
    <property type="protein sequence ID" value="EIM06257.1"/>
    <property type="molecule type" value="Genomic_DNA"/>
</dbReference>
<organism evidence="3 4">
    <name type="scientific">Planococcus antarcticus DSM 14505</name>
    <dbReference type="NCBI Taxonomy" id="1185653"/>
    <lineage>
        <taxon>Bacteria</taxon>
        <taxon>Bacillati</taxon>
        <taxon>Bacillota</taxon>
        <taxon>Bacilli</taxon>
        <taxon>Bacillales</taxon>
        <taxon>Caryophanaceae</taxon>
        <taxon>Planococcus</taxon>
    </lineage>
</organism>
<feature type="domain" description="N-acetyltransferase" evidence="1">
    <location>
        <begin position="11"/>
        <end position="176"/>
    </location>
</feature>
<name>A0A1C7DDW6_9BACL</name>
<dbReference type="Proteomes" id="UP000004725">
    <property type="component" value="Unassembled WGS sequence"/>
</dbReference>
<dbReference type="Proteomes" id="UP000092661">
    <property type="component" value="Chromosome"/>
</dbReference>
<evidence type="ECO:0000313" key="3">
    <source>
        <dbReference type="EMBL" id="EIM06257.1"/>
    </source>
</evidence>
<sequence>MEFTILETERLRLENVEEEDAASLFDIMSREKVTVYYGMEPLVHEEEAVEVIRSFHASLHAKRGMRWAIRLKETDDFIGTIGLNNLNLKAKKAEIGYELHPDYWRRQLMQEAIHGVLKHAFGKLDLYRIGAVTFPENISSNRLLEKLGFSLEGRLRGYLHQQNQSHDAFIFSLLRTEWVAEDRSG</sequence>